<protein>
    <submittedName>
        <fullName evidence="3">Molybdopterin cofactor-binding domain-containing protein</fullName>
    </submittedName>
</protein>
<evidence type="ECO:0000313" key="4">
    <source>
        <dbReference type="Proteomes" id="UP001597101"/>
    </source>
</evidence>
<evidence type="ECO:0000313" key="3">
    <source>
        <dbReference type="EMBL" id="MFD0917392.1"/>
    </source>
</evidence>
<reference evidence="4" key="1">
    <citation type="journal article" date="2019" name="Int. J. Syst. Evol. Microbiol.">
        <title>The Global Catalogue of Microorganisms (GCM) 10K type strain sequencing project: providing services to taxonomists for standard genome sequencing and annotation.</title>
        <authorList>
            <consortium name="The Broad Institute Genomics Platform"/>
            <consortium name="The Broad Institute Genome Sequencing Center for Infectious Disease"/>
            <person name="Wu L."/>
            <person name="Ma J."/>
        </authorList>
    </citation>
    <scope>NUCLEOTIDE SEQUENCE [LARGE SCALE GENOMIC DNA]</scope>
    <source>
        <strain evidence="4">CCUG 60023</strain>
    </source>
</reference>
<dbReference type="Pfam" id="PF20256">
    <property type="entry name" value="MoCoBD_2"/>
    <property type="match status" value="1"/>
</dbReference>
<evidence type="ECO:0000259" key="2">
    <source>
        <dbReference type="SMART" id="SM01008"/>
    </source>
</evidence>
<keyword evidence="1" id="KW-1133">Transmembrane helix</keyword>
<keyword evidence="4" id="KW-1185">Reference proteome</keyword>
<dbReference type="InterPro" id="IPR037165">
    <property type="entry name" value="AldOxase/xan_DH_Mopterin-bd_sf"/>
</dbReference>
<dbReference type="EMBL" id="JBHTJV010000012">
    <property type="protein sequence ID" value="MFD0917392.1"/>
    <property type="molecule type" value="Genomic_DNA"/>
</dbReference>
<dbReference type="InterPro" id="IPR046867">
    <property type="entry name" value="AldOxase/xan_DH_MoCoBD2"/>
</dbReference>
<keyword evidence="1" id="KW-0812">Transmembrane</keyword>
<feature type="domain" description="Aldehyde oxidase/xanthine dehydrogenase a/b hammerhead" evidence="2">
    <location>
        <begin position="240"/>
        <end position="318"/>
    </location>
</feature>
<dbReference type="Proteomes" id="UP001597101">
    <property type="component" value="Unassembled WGS sequence"/>
</dbReference>
<dbReference type="PANTHER" id="PTHR47495:SF2">
    <property type="entry name" value="ALDEHYDE DEHYDROGENASE"/>
    <property type="match status" value="1"/>
</dbReference>
<dbReference type="Gene3D" id="3.30.365.10">
    <property type="entry name" value="Aldehyde oxidase/xanthine dehydrogenase, molybdopterin binding domain"/>
    <property type="match status" value="4"/>
</dbReference>
<dbReference type="SUPFAM" id="SSF56003">
    <property type="entry name" value="Molybdenum cofactor-binding domain"/>
    <property type="match status" value="2"/>
</dbReference>
<dbReference type="PIRSF" id="PIRSF036389">
    <property type="entry name" value="IOR_B"/>
    <property type="match status" value="1"/>
</dbReference>
<dbReference type="Gene3D" id="3.90.1170.50">
    <property type="entry name" value="Aldehyde oxidase/xanthine dehydrogenase, a/b hammerhead"/>
    <property type="match status" value="1"/>
</dbReference>
<organism evidence="3 4">
    <name type="scientific">Pseudahrensia aquimaris</name>
    <dbReference type="NCBI Taxonomy" id="744461"/>
    <lineage>
        <taxon>Bacteria</taxon>
        <taxon>Pseudomonadati</taxon>
        <taxon>Pseudomonadota</taxon>
        <taxon>Alphaproteobacteria</taxon>
        <taxon>Hyphomicrobiales</taxon>
        <taxon>Ahrensiaceae</taxon>
        <taxon>Pseudahrensia</taxon>
    </lineage>
</organism>
<accession>A0ABW3FID8</accession>
<dbReference type="RefSeq" id="WP_377213250.1">
    <property type="nucleotide sequence ID" value="NZ_JBHTJV010000012.1"/>
</dbReference>
<dbReference type="InterPro" id="IPR008274">
    <property type="entry name" value="AldOxase/xan_DH_MoCoBD1"/>
</dbReference>
<dbReference type="InterPro" id="IPR012368">
    <property type="entry name" value="OxRdtase_Mopterin-bd_su_IorB"/>
</dbReference>
<name>A0ABW3FID8_9HYPH</name>
<dbReference type="PROSITE" id="PS51318">
    <property type="entry name" value="TAT"/>
    <property type="match status" value="1"/>
</dbReference>
<dbReference type="InterPro" id="IPR052516">
    <property type="entry name" value="N-heterocyclic_Hydroxylase"/>
</dbReference>
<gene>
    <name evidence="3" type="ORF">ACFQ14_13335</name>
</gene>
<keyword evidence="1" id="KW-0472">Membrane</keyword>
<proteinExistence type="predicted"/>
<dbReference type="SMART" id="SM01008">
    <property type="entry name" value="Ald_Xan_dh_C"/>
    <property type="match status" value="1"/>
</dbReference>
<dbReference type="Pfam" id="PF02738">
    <property type="entry name" value="MoCoBD_1"/>
    <property type="match status" value="1"/>
</dbReference>
<comment type="caution">
    <text evidence="3">The sequence shown here is derived from an EMBL/GenBank/DDBJ whole genome shotgun (WGS) entry which is preliminary data.</text>
</comment>
<feature type="transmembrane region" description="Helical" evidence="1">
    <location>
        <begin position="12"/>
        <end position="30"/>
    </location>
</feature>
<evidence type="ECO:0000256" key="1">
    <source>
        <dbReference type="SAM" id="Phobius"/>
    </source>
</evidence>
<dbReference type="InterPro" id="IPR006311">
    <property type="entry name" value="TAT_signal"/>
</dbReference>
<sequence length="746" mass="80261">MGRLKTIARRTFLIGSAAIVGGVAFGTYMYKRPFENPLLAHLEEGETAITPYVKIDAEGITLITPRTDLGQGAYSMQAMLIAEELDVTLDQVNVDPGLPSPAYYNTALSQESPMFPPSDESAIAEASRNVTDALMKFLGLQVTGGSTSVPDAYEKLRTAGAVARETLKLAASQKSGIAVADLKTENANVVLPDGKTLSYVELAPAAATLDPVTDIELRDPAQWKLIGKPVQRMDIAAKSTGTQRYGIDFRTEGMVFATVKLNPRQGGAMKSYDASAAEKMRGVKKIVPIKGGLGIVADNTWRAFQAAEAIEVDWDAAPFPAEMDDHWQALADSFTPDSVDAVQRDDGDVETALAGGTVIAGEYRAPYLAHAPLEPISATVKVTDDRADVWTSTQIPRFVQGNVAKLTGLDDEQVFVHVLYAGGSFGHRLEDEVVKQATEIAIAMKGVPVHLTYSREEDMIHDFPRQIAMSRFKGTVKDGKVEALDLGIAMPSVMGSQLGRQNLAMPGPDPMITAGAWEQPLSIPHYRVTGYRAPDLAPISSWRAVGASSNGFFHETALDELIHAAGADPMAERIRLTSHEPSRKVLEAVAEMSNWGSDLGPKRGRGVAIVTSFGVPVAEVVEVTDTEDGIKIDRVFVAAEVGRVVDPINFDNLVKGGVVWGLGHAMNCEITYSDGMAEQNNYDTFTGMRFNQCPIIEVRGLENGSKVRGIGEPPVPPAAPALGNAIFAATGKRIREMPFNKHVDFV</sequence>
<dbReference type="InterPro" id="IPR000674">
    <property type="entry name" value="Ald_Oxase/Xan_DH_a/b"/>
</dbReference>
<dbReference type="PANTHER" id="PTHR47495">
    <property type="entry name" value="ALDEHYDE DEHYDROGENASE"/>
    <property type="match status" value="1"/>
</dbReference>